<keyword evidence="3" id="KW-0732">Signal</keyword>
<dbReference type="EMBL" id="JAADJG010000260">
    <property type="protein sequence ID" value="KAF4450062.1"/>
    <property type="molecule type" value="Genomic_DNA"/>
</dbReference>
<keyword evidence="2" id="KW-0560">Oxidoreductase</keyword>
<dbReference type="SUPFAM" id="SSF51735">
    <property type="entry name" value="NAD(P)-binding Rossmann-fold domains"/>
    <property type="match status" value="1"/>
</dbReference>
<dbReference type="Proteomes" id="UP000605986">
    <property type="component" value="Unassembled WGS sequence"/>
</dbReference>
<dbReference type="InterPro" id="IPR036291">
    <property type="entry name" value="NAD(P)-bd_dom_sf"/>
</dbReference>
<proteinExistence type="predicted"/>
<evidence type="ECO:0000313" key="5">
    <source>
        <dbReference type="EMBL" id="KAF4450062.1"/>
    </source>
</evidence>
<gene>
    <name evidence="5" type="ORF">F53441_6767</name>
</gene>
<feature type="domain" description="NmrA-like" evidence="4">
    <location>
        <begin position="2"/>
        <end position="281"/>
    </location>
</feature>
<dbReference type="AlphaFoldDB" id="A0A8H4P6N6"/>
<reference evidence="5" key="1">
    <citation type="submission" date="2020-01" db="EMBL/GenBank/DDBJ databases">
        <title>Identification and distribution of gene clusters putatively required for synthesis of sphingolipid metabolism inhibitors in phylogenetically diverse species of the filamentous fungus Fusarium.</title>
        <authorList>
            <person name="Kim H.-S."/>
            <person name="Busman M."/>
            <person name="Brown D.W."/>
            <person name="Divon H."/>
            <person name="Uhlig S."/>
            <person name="Proctor R.H."/>
        </authorList>
    </citation>
    <scope>NUCLEOTIDE SEQUENCE</scope>
    <source>
        <strain evidence="5">NRRL 53441</strain>
    </source>
</reference>
<name>A0A8H4P6N6_9HYPO</name>
<evidence type="ECO:0000259" key="4">
    <source>
        <dbReference type="Pfam" id="PF05368"/>
    </source>
</evidence>
<dbReference type="OrthoDB" id="419598at2759"/>
<dbReference type="Gene3D" id="3.40.50.720">
    <property type="entry name" value="NAD(P)-binding Rossmann-like Domain"/>
    <property type="match status" value="1"/>
</dbReference>
<sequence>MLILIAGITGMVGQTLARYALDEGYEVRGLSRNPNKLDAGIGAKLESFISCPDFLDKSYLAQAVKGVDIVIAALPPVPSIIGAGQLVLLIEAEKAGVKIFHAASWNYDWTKINMGDHETYDAYISFKRLAELSCNLKPIYGFTGAILDYMLVHIKEADRPALINKDTRSVAYFGTGNEKLSFTTLDDLAKYILVAINDQEVIKKGTYYVESSHCTMPELADIYGKVRGFEVKKQCYGGKAELEAMLNNARKTIGVLEANRYIDMAYGMLFLNDKAVVDPVDGKRWADKVTPTSVEQWLRDHPEA</sequence>
<feature type="chain" id="PRO_5034393941" evidence="3">
    <location>
        <begin position="18"/>
        <end position="304"/>
    </location>
</feature>
<dbReference type="InterPro" id="IPR008030">
    <property type="entry name" value="NmrA-like"/>
</dbReference>
<organism evidence="5 6">
    <name type="scientific">Fusarium austroafricanum</name>
    <dbReference type="NCBI Taxonomy" id="2364996"/>
    <lineage>
        <taxon>Eukaryota</taxon>
        <taxon>Fungi</taxon>
        <taxon>Dikarya</taxon>
        <taxon>Ascomycota</taxon>
        <taxon>Pezizomycotina</taxon>
        <taxon>Sordariomycetes</taxon>
        <taxon>Hypocreomycetidae</taxon>
        <taxon>Hypocreales</taxon>
        <taxon>Nectriaceae</taxon>
        <taxon>Fusarium</taxon>
        <taxon>Fusarium concolor species complex</taxon>
    </lineage>
</organism>
<dbReference type="PANTHER" id="PTHR47706">
    <property type="entry name" value="NMRA-LIKE FAMILY PROTEIN"/>
    <property type="match status" value="1"/>
</dbReference>
<accession>A0A8H4P6N6</accession>
<keyword evidence="1" id="KW-0521">NADP</keyword>
<dbReference type="GO" id="GO:0016491">
    <property type="term" value="F:oxidoreductase activity"/>
    <property type="evidence" value="ECO:0007669"/>
    <property type="project" value="UniProtKB-KW"/>
</dbReference>
<dbReference type="InterPro" id="IPR051609">
    <property type="entry name" value="NmrA/Isoflavone_reductase-like"/>
</dbReference>
<evidence type="ECO:0000256" key="1">
    <source>
        <dbReference type="ARBA" id="ARBA00022857"/>
    </source>
</evidence>
<dbReference type="Pfam" id="PF05368">
    <property type="entry name" value="NmrA"/>
    <property type="match status" value="1"/>
</dbReference>
<comment type="caution">
    <text evidence="5">The sequence shown here is derived from an EMBL/GenBank/DDBJ whole genome shotgun (WGS) entry which is preliminary data.</text>
</comment>
<protein>
    <submittedName>
        <fullName evidence="5">Isoflavone reductase like protein</fullName>
    </submittedName>
</protein>
<keyword evidence="6" id="KW-1185">Reference proteome</keyword>
<evidence type="ECO:0000313" key="6">
    <source>
        <dbReference type="Proteomes" id="UP000605986"/>
    </source>
</evidence>
<evidence type="ECO:0000256" key="2">
    <source>
        <dbReference type="ARBA" id="ARBA00023002"/>
    </source>
</evidence>
<feature type="signal peptide" evidence="3">
    <location>
        <begin position="1"/>
        <end position="17"/>
    </location>
</feature>
<dbReference type="PANTHER" id="PTHR47706:SF9">
    <property type="entry name" value="NMRA-LIKE DOMAIN-CONTAINING PROTEIN-RELATED"/>
    <property type="match status" value="1"/>
</dbReference>
<evidence type="ECO:0000256" key="3">
    <source>
        <dbReference type="SAM" id="SignalP"/>
    </source>
</evidence>